<organism evidence="2">
    <name type="scientific">Corethron hystrix</name>
    <dbReference type="NCBI Taxonomy" id="216773"/>
    <lineage>
        <taxon>Eukaryota</taxon>
        <taxon>Sar</taxon>
        <taxon>Stramenopiles</taxon>
        <taxon>Ochrophyta</taxon>
        <taxon>Bacillariophyta</taxon>
        <taxon>Coscinodiscophyceae</taxon>
        <taxon>Corethrophycidae</taxon>
        <taxon>Corethrales</taxon>
        <taxon>Corethraceae</taxon>
        <taxon>Corethron</taxon>
    </lineage>
</organism>
<name>A0A7S1BGS3_9STRA</name>
<feature type="signal peptide" evidence="1">
    <location>
        <begin position="1"/>
        <end position="18"/>
    </location>
</feature>
<keyword evidence="1" id="KW-0732">Signal</keyword>
<reference evidence="2" key="1">
    <citation type="submission" date="2021-01" db="EMBL/GenBank/DDBJ databases">
        <authorList>
            <person name="Corre E."/>
            <person name="Pelletier E."/>
            <person name="Niang G."/>
            <person name="Scheremetjew M."/>
            <person name="Finn R."/>
            <person name="Kale V."/>
            <person name="Holt S."/>
            <person name="Cochrane G."/>
            <person name="Meng A."/>
            <person name="Brown T."/>
            <person name="Cohen L."/>
        </authorList>
    </citation>
    <scope>NUCLEOTIDE SEQUENCE</scope>
    <source>
        <strain evidence="2">308</strain>
    </source>
</reference>
<dbReference type="EMBL" id="HBFR01017360">
    <property type="protein sequence ID" value="CAD8885471.1"/>
    <property type="molecule type" value="Transcribed_RNA"/>
</dbReference>
<evidence type="ECO:0000313" key="2">
    <source>
        <dbReference type="EMBL" id="CAD8885471.1"/>
    </source>
</evidence>
<dbReference type="AlphaFoldDB" id="A0A7S1BGS3"/>
<protein>
    <submittedName>
        <fullName evidence="2">Uncharacterized protein</fullName>
    </submittedName>
</protein>
<sequence>MTLLQAVLLFAAGRKVCGIGQILQGSSVRSKDLVPALGRGYSFATGTFSSKCLVTPGITDPSFDYYFRIFEIDVNIDTSKTINSKLEQEGSGDSIGAATIKDDSKKFKRQTETKVNQNMAINWQFTTTLMEVDRYYTSVDETQSCKFFYSRNPVVTVYLMCGCSLFFSALDKNVVEMLQRSDYIGVVSTCGPSFVRGIRRTAELKSDFQFFSSSAKYSRITQNVIDESIKGLVDNKEKQNNTSTRNRMAAVDGMKITVTGFGLDMTAMENGDSLIAESLEDYDVVMRTAFKMMLNPLAGVIRSIEVVPWDNNLQYQDGLNMNMIVMYQNPEGVTDTYPTFLKQMYFSANAEHIVKLEHISRYKFMMIQTLAQCMQRLWGMSDRLRCKSYVSHQNWVYESSDLESMKDYTQVLNLSQPNAHTLTWNSAEYKVINTDRLKWLLDGNLETGFADGYFLVQRVTTVYQSWLHFYFAPCFTKLSENKYGMTGGMLFTSHWLEHSECNKITCLMEGAEWKDDVNRCSLTQTVTTPWVNLVNGFCMPEIEYVADDMYHSNNEHCNYLEGT</sequence>
<feature type="chain" id="PRO_5031363261" evidence="1">
    <location>
        <begin position="19"/>
        <end position="563"/>
    </location>
</feature>
<proteinExistence type="predicted"/>
<evidence type="ECO:0000256" key="1">
    <source>
        <dbReference type="SAM" id="SignalP"/>
    </source>
</evidence>
<gene>
    <name evidence="2" type="ORF">CHYS00102_LOCUS12668</name>
</gene>
<accession>A0A7S1BGS3</accession>